<accession>A0A3Q1FGP6</accession>
<proteinExistence type="predicted"/>
<name>A0A3Q1FGP6_9TELE</name>
<evidence type="ECO:0000313" key="2">
    <source>
        <dbReference type="Proteomes" id="UP000257200"/>
    </source>
</evidence>
<protein>
    <submittedName>
        <fullName evidence="1">Uncharacterized protein</fullName>
    </submittedName>
</protein>
<dbReference type="GO" id="GO:0003676">
    <property type="term" value="F:nucleic acid binding"/>
    <property type="evidence" value="ECO:0007669"/>
    <property type="project" value="InterPro"/>
</dbReference>
<dbReference type="AlphaFoldDB" id="A0A3Q1FGP6"/>
<dbReference type="Proteomes" id="UP000257200">
    <property type="component" value="Unplaced"/>
</dbReference>
<organism evidence="1 2">
    <name type="scientific">Acanthochromis polyacanthus</name>
    <name type="common">spiny chromis</name>
    <dbReference type="NCBI Taxonomy" id="80966"/>
    <lineage>
        <taxon>Eukaryota</taxon>
        <taxon>Metazoa</taxon>
        <taxon>Chordata</taxon>
        <taxon>Craniata</taxon>
        <taxon>Vertebrata</taxon>
        <taxon>Euteleostomi</taxon>
        <taxon>Actinopterygii</taxon>
        <taxon>Neopterygii</taxon>
        <taxon>Teleostei</taxon>
        <taxon>Neoteleostei</taxon>
        <taxon>Acanthomorphata</taxon>
        <taxon>Ovalentaria</taxon>
        <taxon>Pomacentridae</taxon>
        <taxon>Acanthochromis</taxon>
    </lineage>
</organism>
<dbReference type="InterPro" id="IPR036397">
    <property type="entry name" value="RNaseH_sf"/>
</dbReference>
<evidence type="ECO:0000313" key="1">
    <source>
        <dbReference type="Ensembl" id="ENSAPOP00000006235.1"/>
    </source>
</evidence>
<dbReference type="Gene3D" id="3.30.420.10">
    <property type="entry name" value="Ribonuclease H-like superfamily/Ribonuclease H"/>
    <property type="match status" value="1"/>
</dbReference>
<dbReference type="Ensembl" id="ENSAPOT00000006999.1">
    <property type="protein sequence ID" value="ENSAPOP00000006235.1"/>
    <property type="gene ID" value="ENSAPOG00000008041.1"/>
</dbReference>
<keyword evidence="2" id="KW-1185">Reference proteome</keyword>
<dbReference type="InParanoid" id="A0A3Q1FGP6"/>
<reference evidence="1" key="2">
    <citation type="submission" date="2025-09" db="UniProtKB">
        <authorList>
            <consortium name="Ensembl"/>
        </authorList>
    </citation>
    <scope>IDENTIFICATION</scope>
</reference>
<sequence length="103" mass="11717">MVQHVSCEPGEDYHSEGRVNTVKHGGGNFMIWDCTSAKGVGRKTVKDGTTNACYCSQCVYSMSLQRRKKKQRHNVKTYCTLCATFMFENRICFLSVQKPNVQK</sequence>
<reference evidence="1" key="1">
    <citation type="submission" date="2025-08" db="UniProtKB">
        <authorList>
            <consortium name="Ensembl"/>
        </authorList>
    </citation>
    <scope>IDENTIFICATION</scope>
</reference>